<dbReference type="AlphaFoldDB" id="A0A8S1JW50"/>
<gene>
    <name evidence="1" type="ORF">PPRIM_AZ9-3.1.T0080296</name>
</gene>
<reference evidence="1" key="1">
    <citation type="submission" date="2021-01" db="EMBL/GenBank/DDBJ databases">
        <authorList>
            <consortium name="Genoscope - CEA"/>
            <person name="William W."/>
        </authorList>
    </citation>
    <scope>NUCLEOTIDE SEQUENCE</scope>
</reference>
<dbReference type="EMBL" id="CAJJDM010000004">
    <property type="protein sequence ID" value="CAD8044730.1"/>
    <property type="molecule type" value="Genomic_DNA"/>
</dbReference>
<evidence type="ECO:0000313" key="2">
    <source>
        <dbReference type="Proteomes" id="UP000688137"/>
    </source>
</evidence>
<accession>A0A8S1JW50</accession>
<protein>
    <submittedName>
        <fullName evidence="1">Uncharacterized protein</fullName>
    </submittedName>
</protein>
<dbReference type="Proteomes" id="UP000688137">
    <property type="component" value="Unassembled WGS sequence"/>
</dbReference>
<evidence type="ECO:0000313" key="1">
    <source>
        <dbReference type="EMBL" id="CAD8044730.1"/>
    </source>
</evidence>
<sequence length="60" mass="7095">MNFDAQTVLVTQMCKKRIIEQIPYQENGTMLINYKKALAIRIIEHQKSKYKVFGDSDQKF</sequence>
<proteinExistence type="predicted"/>
<organism evidence="1 2">
    <name type="scientific">Paramecium primaurelia</name>
    <dbReference type="NCBI Taxonomy" id="5886"/>
    <lineage>
        <taxon>Eukaryota</taxon>
        <taxon>Sar</taxon>
        <taxon>Alveolata</taxon>
        <taxon>Ciliophora</taxon>
        <taxon>Intramacronucleata</taxon>
        <taxon>Oligohymenophorea</taxon>
        <taxon>Peniculida</taxon>
        <taxon>Parameciidae</taxon>
        <taxon>Paramecium</taxon>
    </lineage>
</organism>
<comment type="caution">
    <text evidence="1">The sequence shown here is derived from an EMBL/GenBank/DDBJ whole genome shotgun (WGS) entry which is preliminary data.</text>
</comment>
<dbReference type="OMA" id="HQRSKFK"/>
<keyword evidence="2" id="KW-1185">Reference proteome</keyword>
<name>A0A8S1JW50_PARPR</name>